<evidence type="ECO:0000256" key="8">
    <source>
        <dbReference type="RuleBase" id="RU363032"/>
    </source>
</evidence>
<dbReference type="InterPro" id="IPR000515">
    <property type="entry name" value="MetI-like"/>
</dbReference>
<dbReference type="Gene3D" id="1.10.3720.10">
    <property type="entry name" value="MetI-like"/>
    <property type="match status" value="1"/>
</dbReference>
<gene>
    <name evidence="10" type="primary">potH_1</name>
    <name evidence="10" type="ORF">R70211_06351</name>
</gene>
<dbReference type="GO" id="GO:0005886">
    <property type="term" value="C:plasma membrane"/>
    <property type="evidence" value="ECO:0007669"/>
    <property type="project" value="UniProtKB-SubCell"/>
</dbReference>
<evidence type="ECO:0000256" key="4">
    <source>
        <dbReference type="ARBA" id="ARBA00022475"/>
    </source>
</evidence>
<keyword evidence="4" id="KW-1003">Cell membrane</keyword>
<evidence type="ECO:0000256" key="7">
    <source>
        <dbReference type="ARBA" id="ARBA00023136"/>
    </source>
</evidence>
<feature type="domain" description="ABC transmembrane type-1" evidence="9">
    <location>
        <begin position="117"/>
        <end position="323"/>
    </location>
</feature>
<dbReference type="AlphaFoldDB" id="A0A9N8N4H5"/>
<evidence type="ECO:0000259" key="9">
    <source>
        <dbReference type="PROSITE" id="PS50928"/>
    </source>
</evidence>
<feature type="transmembrane region" description="Helical" evidence="8">
    <location>
        <begin position="302"/>
        <end position="326"/>
    </location>
</feature>
<feature type="transmembrane region" description="Helical" evidence="8">
    <location>
        <begin position="50"/>
        <end position="74"/>
    </location>
</feature>
<evidence type="ECO:0000313" key="10">
    <source>
        <dbReference type="EMBL" id="CAE6952490.1"/>
    </source>
</evidence>
<accession>A0A9N8N4H5</accession>
<evidence type="ECO:0000256" key="1">
    <source>
        <dbReference type="ARBA" id="ARBA00004651"/>
    </source>
</evidence>
<dbReference type="InterPro" id="IPR035906">
    <property type="entry name" value="MetI-like_sf"/>
</dbReference>
<dbReference type="EMBL" id="CAJNAS010000024">
    <property type="protein sequence ID" value="CAE6952490.1"/>
    <property type="molecule type" value="Genomic_DNA"/>
</dbReference>
<keyword evidence="5 8" id="KW-0812">Transmembrane</keyword>
<dbReference type="CDD" id="cd06261">
    <property type="entry name" value="TM_PBP2"/>
    <property type="match status" value="1"/>
</dbReference>
<organism evidence="10 11">
    <name type="scientific">Paraburkholderia domus</name>
    <dbReference type="NCBI Taxonomy" id="2793075"/>
    <lineage>
        <taxon>Bacteria</taxon>
        <taxon>Pseudomonadati</taxon>
        <taxon>Pseudomonadota</taxon>
        <taxon>Betaproteobacteria</taxon>
        <taxon>Burkholderiales</taxon>
        <taxon>Burkholderiaceae</taxon>
        <taxon>Paraburkholderia</taxon>
    </lineage>
</organism>
<keyword evidence="7 8" id="KW-0472">Membrane</keyword>
<name>A0A9N8N4H5_9BURK</name>
<evidence type="ECO:0000256" key="3">
    <source>
        <dbReference type="ARBA" id="ARBA00022448"/>
    </source>
</evidence>
<comment type="caution">
    <text evidence="10">The sequence shown here is derived from an EMBL/GenBank/DDBJ whole genome shotgun (WGS) entry which is preliminary data.</text>
</comment>
<comment type="similarity">
    <text evidence="2">Belongs to the binding-protein-dependent transport system permease family. CysTW subfamily.</text>
</comment>
<dbReference type="Proteomes" id="UP000675121">
    <property type="component" value="Unassembled WGS sequence"/>
</dbReference>
<dbReference type="PANTHER" id="PTHR42929:SF3">
    <property type="entry name" value="PUTRESCINE TRANSPORT SYSTEM PERMEASE PROTEIN POTH"/>
    <property type="match status" value="1"/>
</dbReference>
<evidence type="ECO:0000313" key="11">
    <source>
        <dbReference type="Proteomes" id="UP000675121"/>
    </source>
</evidence>
<reference evidence="10" key="1">
    <citation type="submission" date="2021-02" db="EMBL/GenBank/DDBJ databases">
        <authorList>
            <person name="Vanwijnsberghe S."/>
        </authorList>
    </citation>
    <scope>NUCLEOTIDE SEQUENCE</scope>
    <source>
        <strain evidence="10">R-70211</strain>
    </source>
</reference>
<keyword evidence="3 8" id="KW-0813">Transport</keyword>
<keyword evidence="6 8" id="KW-1133">Transmembrane helix</keyword>
<dbReference type="PANTHER" id="PTHR42929">
    <property type="entry name" value="INNER MEMBRANE ABC TRANSPORTER PERMEASE PROTEIN YDCU-RELATED-RELATED"/>
    <property type="match status" value="1"/>
</dbReference>
<dbReference type="SUPFAM" id="SSF161098">
    <property type="entry name" value="MetI-like"/>
    <property type="match status" value="1"/>
</dbReference>
<evidence type="ECO:0000256" key="2">
    <source>
        <dbReference type="ARBA" id="ARBA00007069"/>
    </source>
</evidence>
<proteinExistence type="inferred from homology"/>
<feature type="transmembrane region" description="Helical" evidence="8">
    <location>
        <begin position="258"/>
        <end position="276"/>
    </location>
</feature>
<feature type="transmembrane region" description="Helical" evidence="8">
    <location>
        <begin position="123"/>
        <end position="143"/>
    </location>
</feature>
<comment type="subcellular location">
    <subcellularLocation>
        <location evidence="1 8">Cell membrane</location>
        <topology evidence="1 8">Multi-pass membrane protein</topology>
    </subcellularLocation>
</comment>
<sequence length="335" mass="37294">MVARKRRGGDAMNTSTTRAVAANETSRRAGLVAVLGPVAARFLPSGRKTVIGIPFLWLTVFFALPFVLVLKISFADLRLGIPPYTNLVEVHDNIVHLAMQLGHYALLLQDDLYVATYINSLKMAAISTLLCLVIGYPISYYIARSAPATRNLLMMAVMLPFWTSFLIRVYAWIGILKDDGLLNHALMVIGLIHTPLRLYHSNAGVYIGMVYSYLPFMVMPLYAHLVKMDLTLLEAAYDLGAKPWVVFTRITLPLSRNGIIAGSLLVFIPAVGEYVIPELLGGADTLMLGRVMWDEFFNNMDWPMASAVTVAMVMLLLLPMAVFQYYQVKELEEAQ</sequence>
<dbReference type="PROSITE" id="PS50928">
    <property type="entry name" value="ABC_TM1"/>
    <property type="match status" value="1"/>
</dbReference>
<feature type="transmembrane region" description="Helical" evidence="8">
    <location>
        <begin position="203"/>
        <end position="223"/>
    </location>
</feature>
<keyword evidence="11" id="KW-1185">Reference proteome</keyword>
<feature type="transmembrane region" description="Helical" evidence="8">
    <location>
        <begin position="152"/>
        <end position="173"/>
    </location>
</feature>
<dbReference type="Pfam" id="PF00528">
    <property type="entry name" value="BPD_transp_1"/>
    <property type="match status" value="1"/>
</dbReference>
<evidence type="ECO:0000256" key="6">
    <source>
        <dbReference type="ARBA" id="ARBA00022989"/>
    </source>
</evidence>
<dbReference type="GO" id="GO:0055085">
    <property type="term" value="P:transmembrane transport"/>
    <property type="evidence" value="ECO:0007669"/>
    <property type="project" value="InterPro"/>
</dbReference>
<evidence type="ECO:0000256" key="5">
    <source>
        <dbReference type="ARBA" id="ARBA00022692"/>
    </source>
</evidence>
<protein>
    <submittedName>
        <fullName evidence="10">Putrescine transport system permease protein PotH</fullName>
    </submittedName>
</protein>